<protein>
    <submittedName>
        <fullName evidence="4">Uncharacterized protein</fullName>
    </submittedName>
</protein>
<keyword evidence="2" id="KW-1133">Transmembrane helix</keyword>
<keyword evidence="3" id="KW-0732">Signal</keyword>
<keyword evidence="2" id="KW-0812">Transmembrane</keyword>
<name>A0ABS4ZSK0_9MYCO</name>
<evidence type="ECO:0000256" key="1">
    <source>
        <dbReference type="SAM" id="MobiDB-lite"/>
    </source>
</evidence>
<accession>A0ABS4ZSK0</accession>
<dbReference type="Proteomes" id="UP000694460">
    <property type="component" value="Unassembled WGS sequence"/>
</dbReference>
<dbReference type="PROSITE" id="PS51257">
    <property type="entry name" value="PROKAR_LIPOPROTEIN"/>
    <property type="match status" value="1"/>
</dbReference>
<dbReference type="EMBL" id="JAGIOP010000002">
    <property type="protein sequence ID" value="MBP2452502.1"/>
    <property type="molecule type" value="Genomic_DNA"/>
</dbReference>
<feature type="chain" id="PRO_5047448004" evidence="3">
    <location>
        <begin position="23"/>
        <end position="238"/>
    </location>
</feature>
<keyword evidence="5" id="KW-1185">Reference proteome</keyword>
<evidence type="ECO:0000256" key="3">
    <source>
        <dbReference type="SAM" id="SignalP"/>
    </source>
</evidence>
<evidence type="ECO:0000313" key="5">
    <source>
        <dbReference type="Proteomes" id="UP000694460"/>
    </source>
</evidence>
<gene>
    <name evidence="4" type="ORF">JOF57_002415</name>
</gene>
<dbReference type="RefSeq" id="WP_209916666.1">
    <property type="nucleotide sequence ID" value="NZ_JAGIOP010000002.1"/>
</dbReference>
<proteinExistence type="predicted"/>
<feature type="transmembrane region" description="Helical" evidence="2">
    <location>
        <begin position="176"/>
        <end position="195"/>
    </location>
</feature>
<evidence type="ECO:0000256" key="2">
    <source>
        <dbReference type="SAM" id="Phobius"/>
    </source>
</evidence>
<reference evidence="4 5" key="1">
    <citation type="submission" date="2021-03" db="EMBL/GenBank/DDBJ databases">
        <title>Sequencing the genomes of 1000 actinobacteria strains.</title>
        <authorList>
            <person name="Klenk H.-P."/>
        </authorList>
    </citation>
    <scope>NUCLEOTIDE SEQUENCE [LARGE SCALE GENOMIC DNA]</scope>
    <source>
        <strain evidence="4 5">DSM 46713</strain>
    </source>
</reference>
<sequence>MTTRRVTLPAAALASVLASVLAAVVLVGCGSPTTTPTYTPPAAAPSTITHTSRVPKVVSLPPVPVRRPVPYNARLAVRYAAWAELRAHCDQRFLDAGKRGACANKVDSDFADVAYNVRAREEASKVGQFSTVYSTPRPITSYSTTTSLEVRRPTPPWTPATTDADDASGFAGVPPVVIGGGLVAVVLGTITVVVVRRRGAGYRPTHAGAGPSSYDTDFDMDDLSSPTDFNTDYTDDHR</sequence>
<comment type="caution">
    <text evidence="4">The sequence shown here is derived from an EMBL/GenBank/DDBJ whole genome shotgun (WGS) entry which is preliminary data.</text>
</comment>
<feature type="signal peptide" evidence="3">
    <location>
        <begin position="1"/>
        <end position="22"/>
    </location>
</feature>
<feature type="region of interest" description="Disordered" evidence="1">
    <location>
        <begin position="202"/>
        <end position="238"/>
    </location>
</feature>
<organism evidence="4 5">
    <name type="scientific">Mycolicibacterium lutetiense</name>
    <dbReference type="NCBI Taxonomy" id="1641992"/>
    <lineage>
        <taxon>Bacteria</taxon>
        <taxon>Bacillati</taxon>
        <taxon>Actinomycetota</taxon>
        <taxon>Actinomycetes</taxon>
        <taxon>Mycobacteriales</taxon>
        <taxon>Mycobacteriaceae</taxon>
        <taxon>Mycolicibacterium</taxon>
    </lineage>
</organism>
<keyword evidence="2" id="KW-0472">Membrane</keyword>
<evidence type="ECO:0000313" key="4">
    <source>
        <dbReference type="EMBL" id="MBP2452502.1"/>
    </source>
</evidence>